<dbReference type="AlphaFoldDB" id="A0A6M0QS10"/>
<evidence type="ECO:0000313" key="7">
    <source>
        <dbReference type="Proteomes" id="UP000477782"/>
    </source>
</evidence>
<dbReference type="PANTHER" id="PTHR33337">
    <property type="entry name" value="GFA DOMAIN-CONTAINING PROTEIN"/>
    <property type="match status" value="1"/>
</dbReference>
<comment type="similarity">
    <text evidence="1">Belongs to the Gfa family.</text>
</comment>
<dbReference type="EMBL" id="JAAIVJ010000002">
    <property type="protein sequence ID" value="NEY89604.1"/>
    <property type="molecule type" value="Genomic_DNA"/>
</dbReference>
<keyword evidence="7" id="KW-1185">Reference proteome</keyword>
<gene>
    <name evidence="6" type="ORF">G4Z14_04775</name>
</gene>
<proteinExistence type="inferred from homology"/>
<organism evidence="6 7">
    <name type="scientific">Tabrizicola oligotrophica</name>
    <dbReference type="NCBI Taxonomy" id="2710650"/>
    <lineage>
        <taxon>Bacteria</taxon>
        <taxon>Pseudomonadati</taxon>
        <taxon>Pseudomonadota</taxon>
        <taxon>Alphaproteobacteria</taxon>
        <taxon>Rhodobacterales</taxon>
        <taxon>Paracoccaceae</taxon>
        <taxon>Tabrizicola</taxon>
    </lineage>
</organism>
<dbReference type="Proteomes" id="UP000477782">
    <property type="component" value="Unassembled WGS sequence"/>
</dbReference>
<dbReference type="Gene3D" id="3.90.1590.10">
    <property type="entry name" value="glutathione-dependent formaldehyde- activating enzyme (gfa)"/>
    <property type="match status" value="1"/>
</dbReference>
<dbReference type="InterPro" id="IPR006913">
    <property type="entry name" value="CENP-V/GFA"/>
</dbReference>
<protein>
    <submittedName>
        <fullName evidence="6">GFA family protein</fullName>
    </submittedName>
</protein>
<keyword evidence="2" id="KW-0479">Metal-binding</keyword>
<evidence type="ECO:0000256" key="3">
    <source>
        <dbReference type="ARBA" id="ARBA00022833"/>
    </source>
</evidence>
<dbReference type="InterPro" id="IPR011057">
    <property type="entry name" value="Mss4-like_sf"/>
</dbReference>
<dbReference type="RefSeq" id="WP_164623648.1">
    <property type="nucleotide sequence ID" value="NZ_JAAIVJ010000002.1"/>
</dbReference>
<reference evidence="6 7" key="1">
    <citation type="submission" date="2020-02" db="EMBL/GenBank/DDBJ databases">
        <authorList>
            <person name="Chen W.-M."/>
        </authorList>
    </citation>
    <scope>NUCLEOTIDE SEQUENCE [LARGE SCALE GENOMIC DNA]</scope>
    <source>
        <strain evidence="6 7">KMS-5</strain>
    </source>
</reference>
<keyword evidence="3" id="KW-0862">Zinc</keyword>
<sequence>MQLPITGHCLCGDVTYRADAQPLWQAHCHCESCRRATSAAFASFFGIKDGFWAWTGKPPATYASSAGVWRDFCPRCGAQMSYRSTRFPGEIHFYAATLDRPESYTPTAHCHTDEQLPWVHLSDGLRRE</sequence>
<evidence type="ECO:0000256" key="2">
    <source>
        <dbReference type="ARBA" id="ARBA00022723"/>
    </source>
</evidence>
<feature type="domain" description="CENP-V/GFA" evidence="5">
    <location>
        <begin position="5"/>
        <end position="105"/>
    </location>
</feature>
<dbReference type="GO" id="GO:0016846">
    <property type="term" value="F:carbon-sulfur lyase activity"/>
    <property type="evidence" value="ECO:0007669"/>
    <property type="project" value="InterPro"/>
</dbReference>
<dbReference type="PROSITE" id="PS51891">
    <property type="entry name" value="CENP_V_GFA"/>
    <property type="match status" value="1"/>
</dbReference>
<evidence type="ECO:0000259" key="5">
    <source>
        <dbReference type="PROSITE" id="PS51891"/>
    </source>
</evidence>
<dbReference type="Pfam" id="PF04828">
    <property type="entry name" value="GFA"/>
    <property type="match status" value="1"/>
</dbReference>
<dbReference type="SUPFAM" id="SSF51316">
    <property type="entry name" value="Mss4-like"/>
    <property type="match status" value="1"/>
</dbReference>
<dbReference type="PANTHER" id="PTHR33337:SF40">
    <property type="entry name" value="CENP-V_GFA DOMAIN-CONTAINING PROTEIN-RELATED"/>
    <property type="match status" value="1"/>
</dbReference>
<name>A0A6M0QS10_9RHOB</name>
<dbReference type="GO" id="GO:0046872">
    <property type="term" value="F:metal ion binding"/>
    <property type="evidence" value="ECO:0007669"/>
    <property type="project" value="UniProtKB-KW"/>
</dbReference>
<comment type="caution">
    <text evidence="6">The sequence shown here is derived from an EMBL/GenBank/DDBJ whole genome shotgun (WGS) entry which is preliminary data.</text>
</comment>
<evidence type="ECO:0000313" key="6">
    <source>
        <dbReference type="EMBL" id="NEY89604.1"/>
    </source>
</evidence>
<evidence type="ECO:0000256" key="1">
    <source>
        <dbReference type="ARBA" id="ARBA00005495"/>
    </source>
</evidence>
<accession>A0A6M0QS10</accession>
<evidence type="ECO:0000256" key="4">
    <source>
        <dbReference type="ARBA" id="ARBA00023239"/>
    </source>
</evidence>
<keyword evidence="4" id="KW-0456">Lyase</keyword>